<dbReference type="RefSeq" id="WP_307341866.1">
    <property type="nucleotide sequence ID" value="NZ_JAUSUQ010000013.1"/>
</dbReference>
<sequence length="75" mass="8612">MHDKQTDQSKLKLLIMVILGLTVFLVPGLRRFMLTRLLRNKVMMSFALNTLLSVPFIRDRLLPSALASKSHPKLH</sequence>
<keyword evidence="1" id="KW-1133">Transmembrane helix</keyword>
<comment type="caution">
    <text evidence="2">The sequence shown here is derived from an EMBL/GenBank/DDBJ whole genome shotgun (WGS) entry which is preliminary data.</text>
</comment>
<dbReference type="EMBL" id="JAUSUQ010000013">
    <property type="protein sequence ID" value="MDQ0340368.1"/>
    <property type="molecule type" value="Genomic_DNA"/>
</dbReference>
<gene>
    <name evidence="2" type="ORF">J2S00_003177</name>
</gene>
<evidence type="ECO:0000256" key="1">
    <source>
        <dbReference type="SAM" id="Phobius"/>
    </source>
</evidence>
<reference evidence="2 3" key="1">
    <citation type="submission" date="2023-07" db="EMBL/GenBank/DDBJ databases">
        <title>Genomic Encyclopedia of Type Strains, Phase IV (KMG-IV): sequencing the most valuable type-strain genomes for metagenomic binning, comparative biology and taxonomic classification.</title>
        <authorList>
            <person name="Goeker M."/>
        </authorList>
    </citation>
    <scope>NUCLEOTIDE SEQUENCE [LARGE SCALE GENOMIC DNA]</scope>
    <source>
        <strain evidence="2 3">DSM 17740</strain>
    </source>
</reference>
<keyword evidence="3" id="KW-1185">Reference proteome</keyword>
<accession>A0ABU0CW77</accession>
<proteinExistence type="predicted"/>
<feature type="transmembrane region" description="Helical" evidence="1">
    <location>
        <begin position="13"/>
        <end position="34"/>
    </location>
</feature>
<dbReference type="Proteomes" id="UP001232445">
    <property type="component" value="Unassembled WGS sequence"/>
</dbReference>
<evidence type="ECO:0000313" key="3">
    <source>
        <dbReference type="Proteomes" id="UP001232445"/>
    </source>
</evidence>
<keyword evidence="1" id="KW-0812">Transmembrane</keyword>
<organism evidence="2 3">
    <name type="scientific">Caldalkalibacillus uzonensis</name>
    <dbReference type="NCBI Taxonomy" id="353224"/>
    <lineage>
        <taxon>Bacteria</taxon>
        <taxon>Bacillati</taxon>
        <taxon>Bacillota</taxon>
        <taxon>Bacilli</taxon>
        <taxon>Bacillales</taxon>
        <taxon>Bacillaceae</taxon>
        <taxon>Caldalkalibacillus</taxon>
    </lineage>
</organism>
<protein>
    <submittedName>
        <fullName evidence="2">Type III secretory pathway component EscT</fullName>
    </submittedName>
</protein>
<evidence type="ECO:0000313" key="2">
    <source>
        <dbReference type="EMBL" id="MDQ0340368.1"/>
    </source>
</evidence>
<name>A0ABU0CW77_9BACI</name>
<keyword evidence="1" id="KW-0472">Membrane</keyword>